<keyword evidence="4" id="KW-1185">Reference proteome</keyword>
<evidence type="ECO:0000313" key="5">
    <source>
        <dbReference type="WBParaSite" id="ACRNAN_scaffold1150.g16798.t1"/>
    </source>
</evidence>
<dbReference type="InterPro" id="IPR038495">
    <property type="entry name" value="ATPase_E_C"/>
</dbReference>
<name>A0A914CL46_9BILA</name>
<organism evidence="4 5">
    <name type="scientific">Acrobeloides nanus</name>
    <dbReference type="NCBI Taxonomy" id="290746"/>
    <lineage>
        <taxon>Eukaryota</taxon>
        <taxon>Metazoa</taxon>
        <taxon>Ecdysozoa</taxon>
        <taxon>Nematoda</taxon>
        <taxon>Chromadorea</taxon>
        <taxon>Rhabditida</taxon>
        <taxon>Tylenchina</taxon>
        <taxon>Cephalobomorpha</taxon>
        <taxon>Cephaloboidea</taxon>
        <taxon>Cephalobidae</taxon>
        <taxon>Acrobeloides</taxon>
    </lineage>
</organism>
<dbReference type="PANTHER" id="PTHR45715">
    <property type="entry name" value="ATPASE H+-TRANSPORTING V1 SUBUNIT E1A-RELATED"/>
    <property type="match status" value="1"/>
</dbReference>
<dbReference type="SUPFAM" id="SSF160527">
    <property type="entry name" value="V-type ATPase subunit E-like"/>
    <property type="match status" value="1"/>
</dbReference>
<dbReference type="GO" id="GO:0033178">
    <property type="term" value="C:proton-transporting two-sector ATPase complex, catalytic domain"/>
    <property type="evidence" value="ECO:0007669"/>
    <property type="project" value="InterPro"/>
</dbReference>
<dbReference type="WBParaSite" id="ACRNAN_scaffold1150.g16798.t1">
    <property type="protein sequence ID" value="ACRNAN_scaffold1150.g16798.t1"/>
    <property type="gene ID" value="ACRNAN_scaffold1150.g16798"/>
</dbReference>
<dbReference type="Pfam" id="PF01991">
    <property type="entry name" value="vATP-synt_E"/>
    <property type="match status" value="1"/>
</dbReference>
<reference evidence="5" key="1">
    <citation type="submission" date="2022-11" db="UniProtKB">
        <authorList>
            <consortium name="WormBaseParasite"/>
        </authorList>
    </citation>
    <scope>IDENTIFICATION</scope>
</reference>
<comment type="similarity">
    <text evidence="1">Belongs to the V-ATPase E subunit family.</text>
</comment>
<keyword evidence="2" id="KW-0813">Transport</keyword>
<protein>
    <submittedName>
        <fullName evidence="5">Uncharacterized protein</fullName>
    </submittedName>
</protein>
<evidence type="ECO:0000256" key="3">
    <source>
        <dbReference type="ARBA" id="ARBA00023065"/>
    </source>
</evidence>
<proteinExistence type="inferred from homology"/>
<accession>A0A914CL46</accession>
<dbReference type="Gene3D" id="3.30.2320.30">
    <property type="entry name" value="ATP synthase, E subunit, C-terminal"/>
    <property type="match status" value="1"/>
</dbReference>
<dbReference type="Proteomes" id="UP000887540">
    <property type="component" value="Unplaced"/>
</dbReference>
<evidence type="ECO:0000256" key="1">
    <source>
        <dbReference type="ARBA" id="ARBA00005901"/>
    </source>
</evidence>
<dbReference type="InterPro" id="IPR002842">
    <property type="entry name" value="ATPase_V1_Esu"/>
</dbReference>
<dbReference type="AlphaFoldDB" id="A0A914CL46"/>
<dbReference type="GO" id="GO:0046961">
    <property type="term" value="F:proton-transporting ATPase activity, rotational mechanism"/>
    <property type="evidence" value="ECO:0007669"/>
    <property type="project" value="InterPro"/>
</dbReference>
<evidence type="ECO:0000313" key="4">
    <source>
        <dbReference type="Proteomes" id="UP000887540"/>
    </source>
</evidence>
<evidence type="ECO:0000256" key="2">
    <source>
        <dbReference type="ARBA" id="ARBA00022448"/>
    </source>
</evidence>
<sequence>MQGLLQLLEKEVVLRCKESELELVKDILPEILREFEQISELKTDVIVDTKKCLPKDAAGGVELSTIDGRISVMSTLESRLDLISGQIVPQIRTPLFGANPNRKIF</sequence>
<keyword evidence="3" id="KW-0406">Ion transport</keyword>